<dbReference type="GO" id="GO:0046872">
    <property type="term" value="F:metal ion binding"/>
    <property type="evidence" value="ECO:0007669"/>
    <property type="project" value="UniProtKB-KW"/>
</dbReference>
<dbReference type="PANTHER" id="PTHR10947:SF0">
    <property type="entry name" value="PHENYLALANINE--TRNA LIGASE BETA SUBUNIT"/>
    <property type="match status" value="1"/>
</dbReference>
<evidence type="ECO:0000256" key="5">
    <source>
        <dbReference type="ARBA" id="ARBA00012814"/>
    </source>
</evidence>
<dbReference type="SUPFAM" id="SSF55681">
    <property type="entry name" value="Class II aaRS and biotin synthetases"/>
    <property type="match status" value="1"/>
</dbReference>
<dbReference type="GO" id="GO:0009328">
    <property type="term" value="C:phenylalanine-tRNA ligase complex"/>
    <property type="evidence" value="ECO:0007669"/>
    <property type="project" value="TreeGrafter"/>
</dbReference>
<comment type="subunit">
    <text evidence="4">Tetramer of two alpha and two beta subunits.</text>
</comment>
<evidence type="ECO:0000256" key="4">
    <source>
        <dbReference type="ARBA" id="ARBA00011209"/>
    </source>
</evidence>
<dbReference type="Gene3D" id="3.50.40.10">
    <property type="entry name" value="Phenylalanyl-trna Synthetase, Chain B, domain 3"/>
    <property type="match status" value="1"/>
</dbReference>
<dbReference type="InterPro" id="IPR040659">
    <property type="entry name" value="PhetRS_B1"/>
</dbReference>
<evidence type="ECO:0000256" key="13">
    <source>
        <dbReference type="ARBA" id="ARBA00023146"/>
    </source>
</evidence>
<dbReference type="AlphaFoldDB" id="A0A2V0P9Z3"/>
<dbReference type="Pfam" id="PF03483">
    <property type="entry name" value="B3_4"/>
    <property type="match status" value="1"/>
</dbReference>
<protein>
    <recommendedName>
        <fullName evidence="5">phenylalanine--tRNA ligase</fullName>
        <ecNumber evidence="5">6.1.1.20</ecNumber>
    </recommendedName>
    <alternativeName>
        <fullName evidence="14">Phenylalanyl-tRNA synthetase beta subunit</fullName>
    </alternativeName>
</protein>
<dbReference type="PANTHER" id="PTHR10947">
    <property type="entry name" value="PHENYLALANYL-TRNA SYNTHETASE BETA CHAIN AND LEUCINE-RICH REPEAT-CONTAINING PROTEIN 47"/>
    <property type="match status" value="1"/>
</dbReference>
<dbReference type="InParanoid" id="A0A2V0P9Z3"/>
<comment type="subcellular location">
    <subcellularLocation>
        <location evidence="2">Cytoplasm</location>
    </subcellularLocation>
</comment>
<evidence type="ECO:0000256" key="15">
    <source>
        <dbReference type="ARBA" id="ARBA00049255"/>
    </source>
</evidence>
<dbReference type="EMBL" id="BDRX01000046">
    <property type="protein sequence ID" value="GBF93987.1"/>
    <property type="molecule type" value="Genomic_DNA"/>
</dbReference>
<evidence type="ECO:0000256" key="6">
    <source>
        <dbReference type="ARBA" id="ARBA00022490"/>
    </source>
</evidence>
<evidence type="ECO:0000256" key="14">
    <source>
        <dbReference type="ARBA" id="ARBA00033189"/>
    </source>
</evidence>
<dbReference type="InterPro" id="IPR020825">
    <property type="entry name" value="Phe-tRNA_synthase-like_B3/B4"/>
</dbReference>
<dbReference type="GO" id="GO:0006432">
    <property type="term" value="P:phenylalanyl-tRNA aminoacylation"/>
    <property type="evidence" value="ECO:0007669"/>
    <property type="project" value="InterPro"/>
</dbReference>
<dbReference type="GO" id="GO:0005524">
    <property type="term" value="F:ATP binding"/>
    <property type="evidence" value="ECO:0007669"/>
    <property type="project" value="UniProtKB-KW"/>
</dbReference>
<dbReference type="FunFam" id="3.50.40.10:FF:000002">
    <property type="entry name" value="phenylalanine--tRNA ligase beta subunit"/>
    <property type="match status" value="1"/>
</dbReference>
<dbReference type="FunFam" id="3.30.56.10:FF:000005">
    <property type="entry name" value="Phenylalanine--tRNA ligase beta subunit"/>
    <property type="match status" value="1"/>
</dbReference>
<evidence type="ECO:0000256" key="2">
    <source>
        <dbReference type="ARBA" id="ARBA00004496"/>
    </source>
</evidence>
<keyword evidence="18" id="KW-1185">Reference proteome</keyword>
<gene>
    <name evidence="17" type="ORF">Rsub_06236</name>
</gene>
<keyword evidence="10" id="KW-0067">ATP-binding</keyword>
<keyword evidence="8" id="KW-0479">Metal-binding</keyword>
<dbReference type="InterPro" id="IPR045864">
    <property type="entry name" value="aa-tRNA-synth_II/BPL/LPL"/>
</dbReference>
<dbReference type="GO" id="GO:0003723">
    <property type="term" value="F:RNA binding"/>
    <property type="evidence" value="ECO:0007669"/>
    <property type="project" value="InterPro"/>
</dbReference>
<feature type="domain" description="B3/B4 tRNA-binding" evidence="16">
    <location>
        <begin position="119"/>
        <end position="275"/>
    </location>
</feature>
<sequence>MPVVGVNRDRLFQALGRTYTDEEFDVLCFEYGIELDDVTSEKELLRKEKGDSEAIEGASEEVIYKIDIPANRYDMLCLEGIARALNVFKGRVAAPHYRLADMRGKPMQQVVVRPETALVRPYVVAAILRGVTFDAARYESFIDLQDKLHQNLCRQRSLVAIGTHDLSTVEGPFTYEALPPGDIRFVPLKQSREFRADELMEKLRRYVPLIRDSIVYPAIFDARRTLLSLPPIINGAHSAITLSTRDVFIECTATDLTKAKVVLNTVVCMFSEYCATPFEVEPVEISDAVLLAPERDVGARNERRLVAVVCNREAGFEVIHGLLNRIMDVLGVPLKGTPAASAPSAHPAYSWSPSAHPSFFPGRQAEVRFGADAVGTFGVVHPEVLAAFDVPNPVSALELNLEPFCFDQRGKSLLRRIDG</sequence>
<evidence type="ECO:0000259" key="16">
    <source>
        <dbReference type="SMART" id="SM00873"/>
    </source>
</evidence>
<dbReference type="Pfam" id="PF18262">
    <property type="entry name" value="PhetRS_B1"/>
    <property type="match status" value="1"/>
</dbReference>
<evidence type="ECO:0000256" key="8">
    <source>
        <dbReference type="ARBA" id="ARBA00022723"/>
    </source>
</evidence>
<comment type="catalytic activity">
    <reaction evidence="15">
        <text>tRNA(Phe) + L-phenylalanine + ATP = L-phenylalanyl-tRNA(Phe) + AMP + diphosphate + H(+)</text>
        <dbReference type="Rhea" id="RHEA:19413"/>
        <dbReference type="Rhea" id="RHEA-COMP:9668"/>
        <dbReference type="Rhea" id="RHEA-COMP:9699"/>
        <dbReference type="ChEBI" id="CHEBI:15378"/>
        <dbReference type="ChEBI" id="CHEBI:30616"/>
        <dbReference type="ChEBI" id="CHEBI:33019"/>
        <dbReference type="ChEBI" id="CHEBI:58095"/>
        <dbReference type="ChEBI" id="CHEBI:78442"/>
        <dbReference type="ChEBI" id="CHEBI:78531"/>
        <dbReference type="ChEBI" id="CHEBI:456215"/>
        <dbReference type="EC" id="6.1.1.20"/>
    </reaction>
</comment>
<dbReference type="Pfam" id="PF17759">
    <property type="entry name" value="tRNA_synthFbeta"/>
    <property type="match status" value="1"/>
</dbReference>
<evidence type="ECO:0000256" key="3">
    <source>
        <dbReference type="ARBA" id="ARBA00007438"/>
    </source>
</evidence>
<comment type="cofactor">
    <cofactor evidence="1">
        <name>Mg(2+)</name>
        <dbReference type="ChEBI" id="CHEBI:18420"/>
    </cofactor>
</comment>
<dbReference type="Gene3D" id="3.30.56.10">
    <property type="match status" value="1"/>
</dbReference>
<evidence type="ECO:0000313" key="17">
    <source>
        <dbReference type="EMBL" id="GBF93987.1"/>
    </source>
</evidence>
<keyword evidence="7" id="KW-0436">Ligase</keyword>
<dbReference type="InterPro" id="IPR009061">
    <property type="entry name" value="DNA-bd_dom_put_sf"/>
</dbReference>
<keyword evidence="12" id="KW-0648">Protein biosynthesis</keyword>
<dbReference type="InterPro" id="IPR005146">
    <property type="entry name" value="B3/B4_tRNA-bd"/>
</dbReference>
<dbReference type="FunCoup" id="A0A2V0P9Z3">
    <property type="interactions" value="2345"/>
</dbReference>
<dbReference type="EC" id="6.1.1.20" evidence="5"/>
<dbReference type="OrthoDB" id="1698572at2759"/>
<comment type="caution">
    <text evidence="17">The sequence shown here is derived from an EMBL/GenBank/DDBJ whole genome shotgun (WGS) entry which is preliminary data.</text>
</comment>
<evidence type="ECO:0000256" key="11">
    <source>
        <dbReference type="ARBA" id="ARBA00022842"/>
    </source>
</evidence>
<proteinExistence type="inferred from homology"/>
<evidence type="ECO:0000313" key="18">
    <source>
        <dbReference type="Proteomes" id="UP000247498"/>
    </source>
</evidence>
<dbReference type="InterPro" id="IPR045060">
    <property type="entry name" value="Phe-tRNA-ligase_IIc_bsu"/>
</dbReference>
<dbReference type="InterPro" id="IPR041616">
    <property type="entry name" value="PheRS_beta_core"/>
</dbReference>
<evidence type="ECO:0000256" key="7">
    <source>
        <dbReference type="ARBA" id="ARBA00022598"/>
    </source>
</evidence>
<dbReference type="SMART" id="SM00873">
    <property type="entry name" value="B3_4"/>
    <property type="match status" value="1"/>
</dbReference>
<comment type="similarity">
    <text evidence="3">Belongs to the phenylalanyl-tRNA synthetase beta subunit family. Type 2 subfamily.</text>
</comment>
<dbReference type="STRING" id="307507.A0A2V0P9Z3"/>
<evidence type="ECO:0000256" key="12">
    <source>
        <dbReference type="ARBA" id="ARBA00022917"/>
    </source>
</evidence>
<evidence type="ECO:0000256" key="10">
    <source>
        <dbReference type="ARBA" id="ARBA00022840"/>
    </source>
</evidence>
<reference evidence="17 18" key="1">
    <citation type="journal article" date="2018" name="Sci. Rep.">
        <title>Raphidocelis subcapitata (=Pseudokirchneriella subcapitata) provides an insight into genome evolution and environmental adaptations in the Sphaeropleales.</title>
        <authorList>
            <person name="Suzuki S."/>
            <person name="Yamaguchi H."/>
            <person name="Nakajima N."/>
            <person name="Kawachi M."/>
        </authorList>
    </citation>
    <scope>NUCLEOTIDE SEQUENCE [LARGE SCALE GENOMIC DNA]</scope>
    <source>
        <strain evidence="17 18">NIES-35</strain>
    </source>
</reference>
<dbReference type="SUPFAM" id="SSF46955">
    <property type="entry name" value="Putative DNA-binding domain"/>
    <property type="match status" value="1"/>
</dbReference>
<organism evidence="17 18">
    <name type="scientific">Raphidocelis subcapitata</name>
    <dbReference type="NCBI Taxonomy" id="307507"/>
    <lineage>
        <taxon>Eukaryota</taxon>
        <taxon>Viridiplantae</taxon>
        <taxon>Chlorophyta</taxon>
        <taxon>core chlorophytes</taxon>
        <taxon>Chlorophyceae</taxon>
        <taxon>CS clade</taxon>
        <taxon>Sphaeropleales</taxon>
        <taxon>Selenastraceae</taxon>
        <taxon>Raphidocelis</taxon>
    </lineage>
</organism>
<keyword evidence="9" id="KW-0547">Nucleotide-binding</keyword>
<keyword evidence="11" id="KW-0460">Magnesium</keyword>
<evidence type="ECO:0000256" key="9">
    <source>
        <dbReference type="ARBA" id="ARBA00022741"/>
    </source>
</evidence>
<keyword evidence="13 17" id="KW-0030">Aminoacyl-tRNA synthetase</keyword>
<dbReference type="GO" id="GO:0004826">
    <property type="term" value="F:phenylalanine-tRNA ligase activity"/>
    <property type="evidence" value="ECO:0007669"/>
    <property type="project" value="UniProtKB-EC"/>
</dbReference>
<keyword evidence="6" id="KW-0963">Cytoplasm</keyword>
<accession>A0A2V0P9Z3</accession>
<name>A0A2V0P9Z3_9CHLO</name>
<dbReference type="Proteomes" id="UP000247498">
    <property type="component" value="Unassembled WGS sequence"/>
</dbReference>
<evidence type="ECO:0000256" key="1">
    <source>
        <dbReference type="ARBA" id="ARBA00001946"/>
    </source>
</evidence>